<accession>A0A1M7RP99</accession>
<evidence type="ECO:0000313" key="3">
    <source>
        <dbReference type="Proteomes" id="UP000184440"/>
    </source>
</evidence>
<dbReference type="RefSeq" id="WP_073266169.1">
    <property type="nucleotide sequence ID" value="NZ_FRCS01000029.1"/>
</dbReference>
<dbReference type="Proteomes" id="UP000184440">
    <property type="component" value="Unassembled WGS sequence"/>
</dbReference>
<keyword evidence="1" id="KW-0175">Coiled coil</keyword>
<feature type="coiled-coil region" evidence="1">
    <location>
        <begin position="5"/>
        <end position="51"/>
    </location>
</feature>
<keyword evidence="3" id="KW-1185">Reference proteome</keyword>
<protein>
    <submittedName>
        <fullName evidence="2">Uncharacterized protein</fullName>
    </submittedName>
</protein>
<dbReference type="STRING" id="134849.SAMN05443668_12948"/>
<dbReference type="OrthoDB" id="8443433at2"/>
<proteinExistence type="predicted"/>
<evidence type="ECO:0000313" key="2">
    <source>
        <dbReference type="EMBL" id="SHN47888.1"/>
    </source>
</evidence>
<gene>
    <name evidence="2" type="ORF">SAMN05443668_12948</name>
</gene>
<evidence type="ECO:0000256" key="1">
    <source>
        <dbReference type="SAM" id="Coils"/>
    </source>
</evidence>
<dbReference type="AlphaFoldDB" id="A0A1M7RP99"/>
<dbReference type="EMBL" id="FRCS01000029">
    <property type="protein sequence ID" value="SHN47888.1"/>
    <property type="molecule type" value="Genomic_DNA"/>
</dbReference>
<name>A0A1M7RP99_9ACTN</name>
<reference evidence="2 3" key="1">
    <citation type="submission" date="2016-11" db="EMBL/GenBank/DDBJ databases">
        <authorList>
            <person name="Jaros S."/>
            <person name="Januszkiewicz K."/>
            <person name="Wedrychowicz H."/>
        </authorList>
    </citation>
    <scope>NUCLEOTIDE SEQUENCE [LARGE SCALE GENOMIC DNA]</scope>
    <source>
        <strain evidence="2 3">DSM 46144</strain>
    </source>
</reference>
<sequence length="271" mass="29324">MSETAEALERRIDDLRAAVRRAVTAGDRSRAQTLRAELRRAEREWDMALDALAPPSEPDPDEPPPADHRAAAALLPLREQVHQALTMLGAPAAPKLIVQVHEAFSTGEMTSARLTSLRRDEERSFRSAPHARPYYLCAALTADLLAPARGLLAVSTWSMSTRIIGPLSPRVDFLTAAARLAEEIQRLADPGAAARRLLWRFAANIPGAGTGPDRMTPEAVAAAARAELALHQDADQRHRDSAARRARDQLDEVQQLFGSRFVTVAGGAGSG</sequence>
<organism evidence="2 3">
    <name type="scientific">Cryptosporangium aurantiacum</name>
    <dbReference type="NCBI Taxonomy" id="134849"/>
    <lineage>
        <taxon>Bacteria</taxon>
        <taxon>Bacillati</taxon>
        <taxon>Actinomycetota</taxon>
        <taxon>Actinomycetes</taxon>
        <taxon>Cryptosporangiales</taxon>
        <taxon>Cryptosporangiaceae</taxon>
        <taxon>Cryptosporangium</taxon>
    </lineage>
</organism>